<dbReference type="GeneID" id="36408850"/>
<protein>
    <submittedName>
        <fullName evidence="1">Uncharacterized protein</fullName>
    </submittedName>
</protein>
<dbReference type="Proteomes" id="UP000054928">
    <property type="component" value="Unassembled WGS sequence"/>
</dbReference>
<reference evidence="2" key="1">
    <citation type="submission" date="2014-09" db="EMBL/GenBank/DDBJ databases">
        <authorList>
            <person name="Sharma Rahul"/>
            <person name="Thines Marco"/>
        </authorList>
    </citation>
    <scope>NUCLEOTIDE SEQUENCE [LARGE SCALE GENOMIC DNA]</scope>
</reference>
<sequence>MDALAGSPISINVKVLLVDTNESNCCRNVQLLGWSTGPGKTFAVRCRSYPSNLLREEAAVLKRIRFAKLFDPCL</sequence>
<evidence type="ECO:0000313" key="1">
    <source>
        <dbReference type="EMBL" id="CEG43604.1"/>
    </source>
</evidence>
<dbReference type="EMBL" id="CCYD01000667">
    <property type="protein sequence ID" value="CEG43604.1"/>
    <property type="molecule type" value="Genomic_DNA"/>
</dbReference>
<proteinExistence type="predicted"/>
<accession>A0A0P1APX0</accession>
<keyword evidence="2" id="KW-1185">Reference proteome</keyword>
<name>A0A0P1APX0_PLAHL</name>
<evidence type="ECO:0000313" key="2">
    <source>
        <dbReference type="Proteomes" id="UP000054928"/>
    </source>
</evidence>
<dbReference type="RefSeq" id="XP_024579973.1">
    <property type="nucleotide sequence ID" value="XM_024729613.1"/>
</dbReference>
<dbReference type="AlphaFoldDB" id="A0A0P1APX0"/>
<organism evidence="1 2">
    <name type="scientific">Plasmopara halstedii</name>
    <name type="common">Downy mildew of sunflower</name>
    <dbReference type="NCBI Taxonomy" id="4781"/>
    <lineage>
        <taxon>Eukaryota</taxon>
        <taxon>Sar</taxon>
        <taxon>Stramenopiles</taxon>
        <taxon>Oomycota</taxon>
        <taxon>Peronosporomycetes</taxon>
        <taxon>Peronosporales</taxon>
        <taxon>Peronosporaceae</taxon>
        <taxon>Plasmopara</taxon>
    </lineage>
</organism>